<evidence type="ECO:0000313" key="4">
    <source>
        <dbReference type="Proteomes" id="UP001499987"/>
    </source>
</evidence>
<name>A0ABP4E3R6_9ACTN</name>
<evidence type="ECO:0000313" key="3">
    <source>
        <dbReference type="EMBL" id="GAA1090481.1"/>
    </source>
</evidence>
<keyword evidence="4" id="KW-1185">Reference proteome</keyword>
<organism evidence="3 4">
    <name type="scientific">Kitasatospora arboriphila</name>
    <dbReference type="NCBI Taxonomy" id="258052"/>
    <lineage>
        <taxon>Bacteria</taxon>
        <taxon>Bacillati</taxon>
        <taxon>Actinomycetota</taxon>
        <taxon>Actinomycetes</taxon>
        <taxon>Kitasatosporales</taxon>
        <taxon>Streptomycetaceae</taxon>
        <taxon>Kitasatospora</taxon>
    </lineage>
</organism>
<sequence>MRTEALDAAALEKLISAAVAAPSVHNSQPWRFRLRPETSTLEVHAAPERGLPIADPGGRALHISVGAAVFNLRTAARHLGWAPRVRLLPDSTEPGLLAAVDLDEPSPVDLPGTTELYDAIWRRHSVRAPFDGRPVPPAVLDLLARAAHGEGAFLLLPDRAERDRLLRLTAEAERRNTTDPGRRAESRSWVRPLPDPAADGLPADVLGPQDAGGHLPMRDFSAIHPAEHLPPAPFEADPCIAVLATHGDHPEDWLTAGLALQHVLLLATAHGLRASLLHQAMEWPGLRDEARDARQGPYHVHLLIRLGHGPEGAPTPRRPLAEVVDAGPAPL</sequence>
<feature type="domain" description="Nitroreductase" evidence="2">
    <location>
        <begin position="122"/>
        <end position="281"/>
    </location>
</feature>
<dbReference type="Pfam" id="PF00881">
    <property type="entry name" value="Nitroreductase"/>
    <property type="match status" value="1"/>
</dbReference>
<dbReference type="RefSeq" id="WP_344624809.1">
    <property type="nucleotide sequence ID" value="NZ_BAAALD010000034.1"/>
</dbReference>
<dbReference type="PANTHER" id="PTHR23026:SF123">
    <property type="entry name" value="NAD(P)H NITROREDUCTASE RV3131-RELATED"/>
    <property type="match status" value="1"/>
</dbReference>
<evidence type="ECO:0000259" key="2">
    <source>
        <dbReference type="Pfam" id="PF00881"/>
    </source>
</evidence>
<feature type="region of interest" description="Disordered" evidence="1">
    <location>
        <begin position="308"/>
        <end position="331"/>
    </location>
</feature>
<dbReference type="NCBIfam" id="NF047509">
    <property type="entry name" value="Rv3131_FMN_oxido"/>
    <property type="match status" value="1"/>
</dbReference>
<dbReference type="InterPro" id="IPR000415">
    <property type="entry name" value="Nitroreductase-like"/>
</dbReference>
<evidence type="ECO:0000256" key="1">
    <source>
        <dbReference type="SAM" id="MobiDB-lite"/>
    </source>
</evidence>
<feature type="region of interest" description="Disordered" evidence="1">
    <location>
        <begin position="171"/>
        <end position="201"/>
    </location>
</feature>
<reference evidence="4" key="1">
    <citation type="journal article" date="2019" name="Int. J. Syst. Evol. Microbiol.">
        <title>The Global Catalogue of Microorganisms (GCM) 10K type strain sequencing project: providing services to taxonomists for standard genome sequencing and annotation.</title>
        <authorList>
            <consortium name="The Broad Institute Genomics Platform"/>
            <consortium name="The Broad Institute Genome Sequencing Center for Infectious Disease"/>
            <person name="Wu L."/>
            <person name="Ma J."/>
        </authorList>
    </citation>
    <scope>NUCLEOTIDE SEQUENCE [LARGE SCALE GENOMIC DNA]</scope>
    <source>
        <strain evidence="4">JCM 13002</strain>
    </source>
</reference>
<gene>
    <name evidence="3" type="ORF">GCM10009663_37770</name>
</gene>
<comment type="caution">
    <text evidence="3">The sequence shown here is derived from an EMBL/GenBank/DDBJ whole genome shotgun (WGS) entry which is preliminary data.</text>
</comment>
<feature type="compositionally biased region" description="Basic and acidic residues" evidence="1">
    <location>
        <begin position="171"/>
        <end position="188"/>
    </location>
</feature>
<protein>
    <submittedName>
        <fullName evidence="3">Nitroreductase family protein</fullName>
    </submittedName>
</protein>
<dbReference type="InterPro" id="IPR050627">
    <property type="entry name" value="Nitroreductase/BluB"/>
</dbReference>
<dbReference type="EMBL" id="BAAALD010000034">
    <property type="protein sequence ID" value="GAA1090481.1"/>
    <property type="molecule type" value="Genomic_DNA"/>
</dbReference>
<dbReference type="PANTHER" id="PTHR23026">
    <property type="entry name" value="NADPH NITROREDUCTASE"/>
    <property type="match status" value="1"/>
</dbReference>
<dbReference type="SUPFAM" id="SSF55469">
    <property type="entry name" value="FMN-dependent nitroreductase-like"/>
    <property type="match status" value="2"/>
</dbReference>
<dbReference type="Proteomes" id="UP001499987">
    <property type="component" value="Unassembled WGS sequence"/>
</dbReference>
<accession>A0ABP4E3R6</accession>
<proteinExistence type="predicted"/>
<dbReference type="InterPro" id="IPR029479">
    <property type="entry name" value="Nitroreductase"/>
</dbReference>
<dbReference type="Gene3D" id="3.40.109.10">
    <property type="entry name" value="NADH Oxidase"/>
    <property type="match status" value="2"/>
</dbReference>